<evidence type="ECO:0000256" key="7">
    <source>
        <dbReference type="SAM" id="Phobius"/>
    </source>
</evidence>
<evidence type="ECO:0000313" key="10">
    <source>
        <dbReference type="Proteomes" id="UP000199103"/>
    </source>
</evidence>
<evidence type="ECO:0000256" key="6">
    <source>
        <dbReference type="ARBA" id="ARBA00023136"/>
    </source>
</evidence>
<feature type="transmembrane region" description="Helical" evidence="7">
    <location>
        <begin position="128"/>
        <end position="148"/>
    </location>
</feature>
<feature type="domain" description="VTT" evidence="8">
    <location>
        <begin position="5"/>
        <end position="114"/>
    </location>
</feature>
<dbReference type="InterPro" id="IPR032816">
    <property type="entry name" value="VTT_dom"/>
</dbReference>
<evidence type="ECO:0000256" key="3">
    <source>
        <dbReference type="ARBA" id="ARBA00022475"/>
    </source>
</evidence>
<keyword evidence="3" id="KW-1003">Cell membrane</keyword>
<name>A0A1H1TBG1_9ACTN</name>
<evidence type="ECO:0000259" key="8">
    <source>
        <dbReference type="Pfam" id="PF09335"/>
    </source>
</evidence>
<reference evidence="9 10" key="1">
    <citation type="submission" date="2016-10" db="EMBL/GenBank/DDBJ databases">
        <authorList>
            <person name="de Groot N.N."/>
        </authorList>
    </citation>
    <scope>NUCLEOTIDE SEQUENCE [LARGE SCALE GENOMIC DNA]</scope>
    <source>
        <strain evidence="9 10">DSM 21800</strain>
    </source>
</reference>
<dbReference type="AlphaFoldDB" id="A0A1H1TBG1"/>
<evidence type="ECO:0000256" key="1">
    <source>
        <dbReference type="ARBA" id="ARBA00004651"/>
    </source>
</evidence>
<dbReference type="EMBL" id="LT629772">
    <property type="protein sequence ID" value="SDS56939.1"/>
    <property type="molecule type" value="Genomic_DNA"/>
</dbReference>
<dbReference type="InterPro" id="IPR051311">
    <property type="entry name" value="DedA_domain"/>
</dbReference>
<keyword evidence="10" id="KW-1185">Reference proteome</keyword>
<dbReference type="OrthoDB" id="3426404at2"/>
<evidence type="ECO:0000256" key="2">
    <source>
        <dbReference type="ARBA" id="ARBA00010792"/>
    </source>
</evidence>
<accession>A0A1H1TBG1</accession>
<evidence type="ECO:0000256" key="5">
    <source>
        <dbReference type="ARBA" id="ARBA00022989"/>
    </source>
</evidence>
<gene>
    <name evidence="9" type="ORF">SAMN04489812_2310</name>
</gene>
<sequence length="171" mass="18655">MTGLFSTWPYPLAVSMLFLIALARGNLTYWLGRAAQAGARRTRARRLIESPGFGRASRLLNRWGPPVVSVSFLTVGFQTLINLAAGVSRMPLRRYLPAVGVGALLWAFLYATVGFVAFAAWFQLYERSPVLAIVALAVVVVGLLIFVLSQLRSRRSAVSEGDHRVDSTTGS</sequence>
<dbReference type="RefSeq" id="WP_091524663.1">
    <property type="nucleotide sequence ID" value="NZ_LT629772.1"/>
</dbReference>
<dbReference type="Pfam" id="PF09335">
    <property type="entry name" value="VTT_dom"/>
    <property type="match status" value="1"/>
</dbReference>
<keyword evidence="4 7" id="KW-0812">Transmembrane</keyword>
<organism evidence="9 10">
    <name type="scientific">Microlunatus soli</name>
    <dbReference type="NCBI Taxonomy" id="630515"/>
    <lineage>
        <taxon>Bacteria</taxon>
        <taxon>Bacillati</taxon>
        <taxon>Actinomycetota</taxon>
        <taxon>Actinomycetes</taxon>
        <taxon>Propionibacteriales</taxon>
        <taxon>Propionibacteriaceae</taxon>
        <taxon>Microlunatus</taxon>
    </lineage>
</organism>
<proteinExistence type="inferred from homology"/>
<dbReference type="PANTHER" id="PTHR42709:SF6">
    <property type="entry name" value="UNDECAPRENYL PHOSPHATE TRANSPORTER A"/>
    <property type="match status" value="1"/>
</dbReference>
<comment type="subcellular location">
    <subcellularLocation>
        <location evidence="1">Cell membrane</location>
        <topology evidence="1">Multi-pass membrane protein</topology>
    </subcellularLocation>
</comment>
<dbReference type="PANTHER" id="PTHR42709">
    <property type="entry name" value="ALKALINE PHOSPHATASE LIKE PROTEIN"/>
    <property type="match status" value="1"/>
</dbReference>
<keyword evidence="5 7" id="KW-1133">Transmembrane helix</keyword>
<dbReference type="Proteomes" id="UP000199103">
    <property type="component" value="Chromosome I"/>
</dbReference>
<protein>
    <submittedName>
        <fullName evidence="9">Membrane protein DedA, SNARE-associated domain</fullName>
    </submittedName>
</protein>
<keyword evidence="6 7" id="KW-0472">Membrane</keyword>
<dbReference type="GO" id="GO:0005886">
    <property type="term" value="C:plasma membrane"/>
    <property type="evidence" value="ECO:0007669"/>
    <property type="project" value="UniProtKB-SubCell"/>
</dbReference>
<dbReference type="STRING" id="630515.SAMN04489812_2310"/>
<comment type="similarity">
    <text evidence="2">Belongs to the DedA family.</text>
</comment>
<evidence type="ECO:0000256" key="4">
    <source>
        <dbReference type="ARBA" id="ARBA00022692"/>
    </source>
</evidence>
<feature type="transmembrane region" description="Helical" evidence="7">
    <location>
        <begin position="95"/>
        <end position="122"/>
    </location>
</feature>
<evidence type="ECO:0000313" key="9">
    <source>
        <dbReference type="EMBL" id="SDS56939.1"/>
    </source>
</evidence>